<dbReference type="RefSeq" id="WP_043412312.1">
    <property type="nucleotide sequence ID" value="NZ_JPMI01000378.1"/>
</dbReference>
<dbReference type="PANTHER" id="PTHR43477:SF1">
    <property type="entry name" value="DIHYDROANTICAPSIN 7-DEHYDROGENASE"/>
    <property type="match status" value="1"/>
</dbReference>
<name>A0A084SG06_9BACT</name>
<organism evidence="4 5">
    <name type="scientific">Archangium violaceum Cb vi76</name>
    <dbReference type="NCBI Taxonomy" id="1406225"/>
    <lineage>
        <taxon>Bacteria</taxon>
        <taxon>Pseudomonadati</taxon>
        <taxon>Myxococcota</taxon>
        <taxon>Myxococcia</taxon>
        <taxon>Myxococcales</taxon>
        <taxon>Cystobacterineae</taxon>
        <taxon>Archangiaceae</taxon>
        <taxon>Archangium</taxon>
    </lineage>
</organism>
<dbReference type="InterPro" id="IPR057326">
    <property type="entry name" value="KR_dom"/>
</dbReference>
<evidence type="ECO:0000256" key="1">
    <source>
        <dbReference type="ARBA" id="ARBA00006484"/>
    </source>
</evidence>
<dbReference type="EMBL" id="JPMI01000378">
    <property type="protein sequence ID" value="KFA87391.1"/>
    <property type="molecule type" value="Genomic_DNA"/>
</dbReference>
<dbReference type="AlphaFoldDB" id="A0A084SG06"/>
<dbReference type="GO" id="GO:0016491">
    <property type="term" value="F:oxidoreductase activity"/>
    <property type="evidence" value="ECO:0007669"/>
    <property type="project" value="UniProtKB-KW"/>
</dbReference>
<dbReference type="FunFam" id="3.40.50.720:FF:000084">
    <property type="entry name" value="Short-chain dehydrogenase reductase"/>
    <property type="match status" value="1"/>
</dbReference>
<evidence type="ECO:0000313" key="4">
    <source>
        <dbReference type="EMBL" id="KFA87391.1"/>
    </source>
</evidence>
<gene>
    <name evidence="4" type="ORF">Q664_47755</name>
</gene>
<evidence type="ECO:0000259" key="3">
    <source>
        <dbReference type="SMART" id="SM00822"/>
    </source>
</evidence>
<dbReference type="Pfam" id="PF13561">
    <property type="entry name" value="adh_short_C2"/>
    <property type="match status" value="1"/>
</dbReference>
<evidence type="ECO:0000313" key="5">
    <source>
        <dbReference type="Proteomes" id="UP000028547"/>
    </source>
</evidence>
<dbReference type="PRINTS" id="PR00081">
    <property type="entry name" value="GDHRDH"/>
</dbReference>
<dbReference type="InterPro" id="IPR051122">
    <property type="entry name" value="SDR_DHRS6-like"/>
</dbReference>
<comment type="similarity">
    <text evidence="1">Belongs to the short-chain dehydrogenases/reductases (SDR) family.</text>
</comment>
<comment type="caution">
    <text evidence="4">The sequence shown here is derived from an EMBL/GenBank/DDBJ whole genome shotgun (WGS) entry which is preliminary data.</text>
</comment>
<dbReference type="InterPro" id="IPR036291">
    <property type="entry name" value="NAD(P)-bd_dom_sf"/>
</dbReference>
<dbReference type="CDD" id="cd05233">
    <property type="entry name" value="SDR_c"/>
    <property type="match status" value="1"/>
</dbReference>
<protein>
    <submittedName>
        <fullName evidence="4">Oxidoreductase</fullName>
    </submittedName>
</protein>
<dbReference type="InterPro" id="IPR002347">
    <property type="entry name" value="SDR_fam"/>
</dbReference>
<sequence>MGALDGKTAIITGGGSGIGLGIAERFVREGAQVVIAGRSMHRLEAAVAKLGSNARAVQTDVADEAQVKRLIDSVESLDILVTCAGGAVFGPVEQVPMKSWRELFEGRFFGQLSACHYAVPKMKPGSSIMFCSGIAGHAALANYAGGAGLCGAVNAMGRSLAIELAPKGIRVNVLSPGLTRDTAIDWGVPSEAVPEFLAGLSNNIPMKRPGTANDMADAAFFLATCAYATGMVLDVDGGWTAV</sequence>
<reference evidence="4 5" key="1">
    <citation type="submission" date="2014-07" db="EMBL/GenBank/DDBJ databases">
        <title>Draft Genome Sequence of Gephyronic Acid Producer, Cystobacter violaceus Strain Cb vi76.</title>
        <authorList>
            <person name="Stevens D.C."/>
            <person name="Young J."/>
            <person name="Carmichael R."/>
            <person name="Tan J."/>
            <person name="Taylor R.E."/>
        </authorList>
    </citation>
    <scope>NUCLEOTIDE SEQUENCE [LARGE SCALE GENOMIC DNA]</scope>
    <source>
        <strain evidence="4 5">Cb vi76</strain>
    </source>
</reference>
<dbReference type="SMART" id="SM00822">
    <property type="entry name" value="PKS_KR"/>
    <property type="match status" value="1"/>
</dbReference>
<dbReference type="Proteomes" id="UP000028547">
    <property type="component" value="Unassembled WGS sequence"/>
</dbReference>
<evidence type="ECO:0000256" key="2">
    <source>
        <dbReference type="ARBA" id="ARBA00023002"/>
    </source>
</evidence>
<proteinExistence type="inferred from homology"/>
<dbReference type="SUPFAM" id="SSF51735">
    <property type="entry name" value="NAD(P)-binding Rossmann-fold domains"/>
    <property type="match status" value="1"/>
</dbReference>
<accession>A0A084SG06</accession>
<keyword evidence="2" id="KW-0560">Oxidoreductase</keyword>
<dbReference type="PANTHER" id="PTHR43477">
    <property type="entry name" value="DIHYDROANTICAPSIN 7-DEHYDROGENASE"/>
    <property type="match status" value="1"/>
</dbReference>
<dbReference type="Gene3D" id="3.40.50.720">
    <property type="entry name" value="NAD(P)-binding Rossmann-like Domain"/>
    <property type="match status" value="1"/>
</dbReference>
<feature type="domain" description="Ketoreductase" evidence="3">
    <location>
        <begin position="7"/>
        <end position="177"/>
    </location>
</feature>